<dbReference type="OrthoDB" id="6616361at2759"/>
<dbReference type="EMBL" id="BLKM01000039">
    <property type="protein sequence ID" value="GFG28265.1"/>
    <property type="molecule type" value="Genomic_DNA"/>
</dbReference>
<dbReference type="Proteomes" id="UP000502823">
    <property type="component" value="Unassembled WGS sequence"/>
</dbReference>
<feature type="chain" id="PRO_5027073112" evidence="2">
    <location>
        <begin position="17"/>
        <end position="306"/>
    </location>
</feature>
<feature type="compositionally biased region" description="Basic and acidic residues" evidence="1">
    <location>
        <begin position="145"/>
        <end position="161"/>
    </location>
</feature>
<keyword evidence="4" id="KW-1185">Reference proteome</keyword>
<feature type="compositionally biased region" description="Polar residues" evidence="1">
    <location>
        <begin position="135"/>
        <end position="144"/>
    </location>
</feature>
<evidence type="ECO:0000313" key="3">
    <source>
        <dbReference type="EMBL" id="GFG28265.1"/>
    </source>
</evidence>
<keyword evidence="2" id="KW-0732">Signal</keyword>
<dbReference type="GO" id="GO:0008017">
    <property type="term" value="F:microtubule binding"/>
    <property type="evidence" value="ECO:0007669"/>
    <property type="project" value="TreeGrafter"/>
</dbReference>
<accession>A0A6L2PCJ8</accession>
<dbReference type="GO" id="GO:0036064">
    <property type="term" value="C:ciliary basal body"/>
    <property type="evidence" value="ECO:0007669"/>
    <property type="project" value="TreeGrafter"/>
</dbReference>
<dbReference type="PANTHER" id="PTHR31022:SF4">
    <property type="entry name" value="CENTRIOLE, CILIA AND SPINDLE-ASSOCIATED PROTEIN"/>
    <property type="match status" value="1"/>
</dbReference>
<organism evidence="3 4">
    <name type="scientific">Coptotermes formosanus</name>
    <name type="common">Formosan subterranean termite</name>
    <dbReference type="NCBI Taxonomy" id="36987"/>
    <lineage>
        <taxon>Eukaryota</taxon>
        <taxon>Metazoa</taxon>
        <taxon>Ecdysozoa</taxon>
        <taxon>Arthropoda</taxon>
        <taxon>Hexapoda</taxon>
        <taxon>Insecta</taxon>
        <taxon>Pterygota</taxon>
        <taxon>Neoptera</taxon>
        <taxon>Polyneoptera</taxon>
        <taxon>Dictyoptera</taxon>
        <taxon>Blattodea</taxon>
        <taxon>Blattoidea</taxon>
        <taxon>Termitoidae</taxon>
        <taxon>Rhinotermitidae</taxon>
        <taxon>Coptotermes</taxon>
    </lineage>
</organism>
<feature type="region of interest" description="Disordered" evidence="1">
    <location>
        <begin position="130"/>
        <end position="185"/>
    </location>
</feature>
<evidence type="ECO:0000313" key="4">
    <source>
        <dbReference type="Proteomes" id="UP000502823"/>
    </source>
</evidence>
<dbReference type="GO" id="GO:0005814">
    <property type="term" value="C:centriole"/>
    <property type="evidence" value="ECO:0007669"/>
    <property type="project" value="TreeGrafter"/>
</dbReference>
<dbReference type="GO" id="GO:1901673">
    <property type="term" value="P:regulation of mitotic spindle assembly"/>
    <property type="evidence" value="ECO:0007669"/>
    <property type="project" value="TreeGrafter"/>
</dbReference>
<reference evidence="4" key="1">
    <citation type="submission" date="2020-01" db="EMBL/GenBank/DDBJ databases">
        <title>Draft genome sequence of the Termite Coptotermes fromosanus.</title>
        <authorList>
            <person name="Itakura S."/>
            <person name="Yosikawa Y."/>
            <person name="Umezawa K."/>
        </authorList>
    </citation>
    <scope>NUCLEOTIDE SEQUENCE [LARGE SCALE GENOMIC DNA]</scope>
</reference>
<dbReference type="InterPro" id="IPR029774">
    <property type="entry name" value="CSAP"/>
</dbReference>
<comment type="caution">
    <text evidence="3">The sequence shown here is derived from an EMBL/GenBank/DDBJ whole genome shotgun (WGS) entry which is preliminary data.</text>
</comment>
<sequence>MCVYGTLIIFLCVSHAGPHQGIDTYKTLSLLMSGKLVTQCDAQNGERQVQMTAICLLCAAVTKSCRSVNQAHHYWAYQLTDEKCECENGEEDEGEAALPPHKVKNELSHEIQNLGQSLRTVSKPAEEHTIKEQQKSVLPSQRSTTIEDSHSQQRVCNKTERGTSPSLRHSESSIQPSLSRTSGLTRTTRKAYFEQKKSPFAFFGWNDSNRNIGQKKTYNVYAPESEVYSPALLALKRRRTEIERYLSEEAQKRRQELTTAPESPVNHSSIWMTEYQEKFTHGNKYKTERLARRPASAPCRKQWRYS</sequence>
<dbReference type="GO" id="GO:0005819">
    <property type="term" value="C:spindle"/>
    <property type="evidence" value="ECO:0007669"/>
    <property type="project" value="TreeGrafter"/>
</dbReference>
<feature type="compositionally biased region" description="Polar residues" evidence="1">
    <location>
        <begin position="162"/>
        <end position="176"/>
    </location>
</feature>
<proteinExistence type="predicted"/>
<dbReference type="AlphaFoldDB" id="A0A6L2PCJ8"/>
<dbReference type="InParanoid" id="A0A6L2PCJ8"/>
<dbReference type="PANTHER" id="PTHR31022">
    <property type="entry name" value="CENTRIOLE, CILIA AND SPINDLE-ASSOCIATED PROTEIN"/>
    <property type="match status" value="1"/>
</dbReference>
<evidence type="ECO:0000256" key="2">
    <source>
        <dbReference type="SAM" id="SignalP"/>
    </source>
</evidence>
<feature type="region of interest" description="Disordered" evidence="1">
    <location>
        <begin position="286"/>
        <end position="306"/>
    </location>
</feature>
<dbReference type="GO" id="GO:0035869">
    <property type="term" value="C:ciliary transition zone"/>
    <property type="evidence" value="ECO:0007669"/>
    <property type="project" value="TreeGrafter"/>
</dbReference>
<name>A0A6L2PCJ8_COPFO</name>
<dbReference type="Pfam" id="PF15748">
    <property type="entry name" value="CCSAP"/>
    <property type="match status" value="1"/>
</dbReference>
<gene>
    <name evidence="3" type="ORF">Cfor_02120</name>
</gene>
<protein>
    <submittedName>
        <fullName evidence="3">Uncharacterized protein</fullName>
    </submittedName>
</protein>
<feature type="signal peptide" evidence="2">
    <location>
        <begin position="1"/>
        <end position="16"/>
    </location>
</feature>
<evidence type="ECO:0000256" key="1">
    <source>
        <dbReference type="SAM" id="MobiDB-lite"/>
    </source>
</evidence>